<dbReference type="Gene3D" id="3.30.565.10">
    <property type="entry name" value="Histidine kinase-like ATPase, C-terminal domain"/>
    <property type="match status" value="1"/>
</dbReference>
<evidence type="ECO:0000313" key="2">
    <source>
        <dbReference type="EMBL" id="MCZ0857207.1"/>
    </source>
</evidence>
<dbReference type="Proteomes" id="UP001072034">
    <property type="component" value="Unassembled WGS sequence"/>
</dbReference>
<feature type="domain" description="Conserved hypothetical protein CHP02391" evidence="1">
    <location>
        <begin position="408"/>
        <end position="539"/>
    </location>
</feature>
<organism evidence="2 3">
    <name type="scientific">Actinomyces israelii</name>
    <dbReference type="NCBI Taxonomy" id="1659"/>
    <lineage>
        <taxon>Bacteria</taxon>
        <taxon>Bacillati</taxon>
        <taxon>Actinomycetota</taxon>
        <taxon>Actinomycetes</taxon>
        <taxon>Actinomycetales</taxon>
        <taxon>Actinomycetaceae</taxon>
        <taxon>Actinomyces</taxon>
    </lineage>
</organism>
<dbReference type="SUPFAM" id="SSF55874">
    <property type="entry name" value="ATPase domain of HSP90 chaperone/DNA topoisomerase II/histidine kinase"/>
    <property type="match status" value="1"/>
</dbReference>
<dbReference type="Pfam" id="PF09509">
    <property type="entry name" value="Hypoth_Ymh"/>
    <property type="match status" value="1"/>
</dbReference>
<keyword evidence="3" id="KW-1185">Reference proteome</keyword>
<proteinExistence type="predicted"/>
<accession>A0ABT4I655</accession>
<dbReference type="NCBIfam" id="TIGR02391">
    <property type="entry name" value="hypoth_ymh"/>
    <property type="match status" value="1"/>
</dbReference>
<dbReference type="Pfam" id="PF13589">
    <property type="entry name" value="HATPase_c_3"/>
    <property type="match status" value="1"/>
</dbReference>
<dbReference type="InterPro" id="IPR012654">
    <property type="entry name" value="CHP02391"/>
</dbReference>
<name>A0ABT4I655_9ACTO</name>
<sequence length="549" mass="62498">MTRKPLTLKFDPQTVDHLGSRMYARLPNAVAELIANAYDADAHHVRIEIGEDSSVKVIDDGHGMSRADVGEKYLHIGRNRRSEENSAQTESGKRRVSGKKGLGKLALFGIGRDVTLWTTRKGDSTSTQIHMSYDKLMEAHGEYAPHEEEIPCDAEEHGTTVTLTNLKRKTKIACNELATSLARLFNYMDSDFEVSVIASNGKEYQINSDLRLASINEEFIWTFPDNFIDSDRFLLEHGVSGKIVSAEKPLTGALRGITLYANGRLVNEAGFFGGSESSHAYSYLTGYLNVDFVDELGEDVITTDRRAIIWEDETTEKLQKTLIDLMTRIGKEWRRRRSDKKKEERNRNLGRPLDAWVESIRSDEDREALRAVLDRITSEELDLPTEQENLLLKDIDRLAPPHAEYVWRRLHQEIQEVSRAAYNHEDYFTAITEGMKRYIYIASAKSRIPRQKAVDVLSGSFGRKGKLSVFHKYMQTRQFTEQTQNDIEQGQQELSLGLLRSFRNTISHEEVKALSESGALTHQDCLDALSILSYLMRRLSEAEVRTTDE</sequence>
<dbReference type="EMBL" id="JAPTMY010000006">
    <property type="protein sequence ID" value="MCZ0857207.1"/>
    <property type="molecule type" value="Genomic_DNA"/>
</dbReference>
<comment type="caution">
    <text evidence="2">The sequence shown here is derived from an EMBL/GenBank/DDBJ whole genome shotgun (WGS) entry which is preliminary data.</text>
</comment>
<evidence type="ECO:0000313" key="3">
    <source>
        <dbReference type="Proteomes" id="UP001072034"/>
    </source>
</evidence>
<reference evidence="2" key="1">
    <citation type="submission" date="2022-10" db="EMBL/GenBank/DDBJ databases">
        <title>Genome sequence of Actinomyces israelii ATCC 10048.</title>
        <authorList>
            <person name="Watt R.M."/>
            <person name="Tong W.M."/>
        </authorList>
    </citation>
    <scope>NUCLEOTIDE SEQUENCE</scope>
    <source>
        <strain evidence="2">ATCC 10048</strain>
    </source>
</reference>
<dbReference type="RefSeq" id="WP_268916843.1">
    <property type="nucleotide sequence ID" value="NZ_JAPTMY010000006.1"/>
</dbReference>
<dbReference type="InterPro" id="IPR036890">
    <property type="entry name" value="HATPase_C_sf"/>
</dbReference>
<protein>
    <submittedName>
        <fullName evidence="2">TIGR02391 family protein</fullName>
    </submittedName>
</protein>
<gene>
    <name evidence="2" type="ORF">OHJ16_04015</name>
</gene>
<evidence type="ECO:0000259" key="1">
    <source>
        <dbReference type="Pfam" id="PF09509"/>
    </source>
</evidence>